<dbReference type="RefSeq" id="WP_180702137.1">
    <property type="nucleotide sequence ID" value="NZ_CAONDH010000009.1"/>
</dbReference>
<dbReference type="GeneID" id="82206055"/>
<dbReference type="AlphaFoldDB" id="A0A1V1I344"/>
<evidence type="ECO:0000313" key="2">
    <source>
        <dbReference type="EMBL" id="CED94635.1"/>
    </source>
</evidence>
<accession>A0A1V1I344</accession>
<evidence type="ECO:0000313" key="3">
    <source>
        <dbReference type="Proteomes" id="UP000245622"/>
    </source>
</evidence>
<dbReference type="Proteomes" id="UP000245622">
    <property type="component" value="Chromosome 1"/>
</dbReference>
<evidence type="ECO:0000256" key="1">
    <source>
        <dbReference type="SAM" id="Phobius"/>
    </source>
</evidence>
<dbReference type="KEGG" id="ril:CRIB_2030"/>
<keyword evidence="1" id="KW-1133">Transmembrane helix</keyword>
<feature type="transmembrane region" description="Helical" evidence="1">
    <location>
        <begin position="120"/>
        <end position="147"/>
    </location>
</feature>
<proteinExistence type="predicted"/>
<keyword evidence="1" id="KW-0472">Membrane</keyword>
<dbReference type="EMBL" id="LN555523">
    <property type="protein sequence ID" value="CED94635.1"/>
    <property type="molecule type" value="Genomic_DNA"/>
</dbReference>
<protein>
    <submittedName>
        <fullName evidence="2">Uncharacterized protein</fullName>
    </submittedName>
</protein>
<sequence length="157" mass="18048">MINGIIKLFYSEVVKTNIKKMPIGEYSLKDEYKEIKNLTLKIDSLMLKIIKFMAGIITLILAFEINTILGIGLFLIEILYVIYKRNLEQQILENIKNLKDNVEMTTLGILTDRGKSGINILITLLILGLITNFNWSIVITFIVVFLFTIKDIYSNIK</sequence>
<keyword evidence="3" id="KW-1185">Reference proteome</keyword>
<reference evidence="2 3" key="1">
    <citation type="submission" date="2014-04" db="EMBL/GenBank/DDBJ databases">
        <authorList>
            <person name="Hornung B.V."/>
        </authorList>
    </citation>
    <scope>NUCLEOTIDE SEQUENCE [LARGE SCALE GENOMIC DNA]</scope>
    <source>
        <strain evidence="2 3">CRIB</strain>
    </source>
</reference>
<keyword evidence="1" id="KW-0812">Transmembrane</keyword>
<organism evidence="2 3">
    <name type="scientific">Romboutsia ilealis</name>
    <dbReference type="NCBI Taxonomy" id="1115758"/>
    <lineage>
        <taxon>Bacteria</taxon>
        <taxon>Bacillati</taxon>
        <taxon>Bacillota</taxon>
        <taxon>Clostridia</taxon>
        <taxon>Peptostreptococcales</taxon>
        <taxon>Peptostreptococcaceae</taxon>
        <taxon>Romboutsia</taxon>
    </lineage>
</organism>
<name>A0A1V1I344_9FIRM</name>
<gene>
    <name evidence="2" type="ORF">CRIB_2030</name>
</gene>
<feature type="transmembrane region" description="Helical" evidence="1">
    <location>
        <begin position="56"/>
        <end position="83"/>
    </location>
</feature>